<dbReference type="Proteomes" id="UP001066276">
    <property type="component" value="Chromosome 7"/>
</dbReference>
<protein>
    <submittedName>
        <fullName evidence="1">Uncharacterized protein</fullName>
    </submittedName>
</protein>
<name>A0AAV7PVS8_PLEWA</name>
<dbReference type="AlphaFoldDB" id="A0AAV7PVS8"/>
<sequence>MCPNHARFDINNNLTVFEQNSSGTLHLNLRSGNYHFLKELIRAVTRLQAALAGRDERRRLHAMSCSLKNTDTGSHIADISRAVARLQNQLPWLHAMSNGGFTR</sequence>
<evidence type="ECO:0000313" key="1">
    <source>
        <dbReference type="EMBL" id="KAJ1132044.1"/>
    </source>
</evidence>
<organism evidence="1 2">
    <name type="scientific">Pleurodeles waltl</name>
    <name type="common">Iberian ribbed newt</name>
    <dbReference type="NCBI Taxonomy" id="8319"/>
    <lineage>
        <taxon>Eukaryota</taxon>
        <taxon>Metazoa</taxon>
        <taxon>Chordata</taxon>
        <taxon>Craniata</taxon>
        <taxon>Vertebrata</taxon>
        <taxon>Euteleostomi</taxon>
        <taxon>Amphibia</taxon>
        <taxon>Batrachia</taxon>
        <taxon>Caudata</taxon>
        <taxon>Salamandroidea</taxon>
        <taxon>Salamandridae</taxon>
        <taxon>Pleurodelinae</taxon>
        <taxon>Pleurodeles</taxon>
    </lineage>
</organism>
<keyword evidence="2" id="KW-1185">Reference proteome</keyword>
<evidence type="ECO:0000313" key="2">
    <source>
        <dbReference type="Proteomes" id="UP001066276"/>
    </source>
</evidence>
<reference evidence="1" key="1">
    <citation type="journal article" date="2022" name="bioRxiv">
        <title>Sequencing and chromosome-scale assembly of the giantPleurodeles waltlgenome.</title>
        <authorList>
            <person name="Brown T."/>
            <person name="Elewa A."/>
            <person name="Iarovenko S."/>
            <person name="Subramanian E."/>
            <person name="Araus A.J."/>
            <person name="Petzold A."/>
            <person name="Susuki M."/>
            <person name="Suzuki K.-i.T."/>
            <person name="Hayashi T."/>
            <person name="Toyoda A."/>
            <person name="Oliveira C."/>
            <person name="Osipova E."/>
            <person name="Leigh N.D."/>
            <person name="Simon A."/>
            <person name="Yun M.H."/>
        </authorList>
    </citation>
    <scope>NUCLEOTIDE SEQUENCE</scope>
    <source>
        <strain evidence="1">20211129_DDA</strain>
        <tissue evidence="1">Liver</tissue>
    </source>
</reference>
<accession>A0AAV7PVS8</accession>
<proteinExistence type="predicted"/>
<dbReference type="EMBL" id="JANPWB010000011">
    <property type="protein sequence ID" value="KAJ1132044.1"/>
    <property type="molecule type" value="Genomic_DNA"/>
</dbReference>
<gene>
    <name evidence="1" type="ORF">NDU88_010374</name>
</gene>
<comment type="caution">
    <text evidence="1">The sequence shown here is derived from an EMBL/GenBank/DDBJ whole genome shotgun (WGS) entry which is preliminary data.</text>
</comment>